<reference evidence="1 2" key="1">
    <citation type="journal article" date="2015" name="Nat. Commun.">
        <title>Outbred genome sequencing and CRISPR/Cas9 gene editing in butterflies.</title>
        <authorList>
            <person name="Li X."/>
            <person name="Fan D."/>
            <person name="Zhang W."/>
            <person name="Liu G."/>
            <person name="Zhang L."/>
            <person name="Zhao L."/>
            <person name="Fang X."/>
            <person name="Chen L."/>
            <person name="Dong Y."/>
            <person name="Chen Y."/>
            <person name="Ding Y."/>
            <person name="Zhao R."/>
            <person name="Feng M."/>
            <person name="Zhu Y."/>
            <person name="Feng Y."/>
            <person name="Jiang X."/>
            <person name="Zhu D."/>
            <person name="Xiang H."/>
            <person name="Feng X."/>
            <person name="Li S."/>
            <person name="Wang J."/>
            <person name="Zhang G."/>
            <person name="Kronforst M.R."/>
            <person name="Wang W."/>
        </authorList>
    </citation>
    <scope>NUCLEOTIDE SEQUENCE [LARGE SCALE GENOMIC DNA]</scope>
    <source>
        <strain evidence="1">Ya'a_city_454_Px</strain>
        <tissue evidence="1">Whole body</tissue>
    </source>
</reference>
<proteinExistence type="predicted"/>
<evidence type="ECO:0000313" key="1">
    <source>
        <dbReference type="EMBL" id="KPJ02995.1"/>
    </source>
</evidence>
<keyword evidence="2" id="KW-1185">Reference proteome</keyword>
<dbReference type="Proteomes" id="UP000053268">
    <property type="component" value="Unassembled WGS sequence"/>
</dbReference>
<organism evidence="1 2">
    <name type="scientific">Papilio xuthus</name>
    <name type="common">Asian swallowtail butterfly</name>
    <dbReference type="NCBI Taxonomy" id="66420"/>
    <lineage>
        <taxon>Eukaryota</taxon>
        <taxon>Metazoa</taxon>
        <taxon>Ecdysozoa</taxon>
        <taxon>Arthropoda</taxon>
        <taxon>Hexapoda</taxon>
        <taxon>Insecta</taxon>
        <taxon>Pterygota</taxon>
        <taxon>Neoptera</taxon>
        <taxon>Endopterygota</taxon>
        <taxon>Lepidoptera</taxon>
        <taxon>Glossata</taxon>
        <taxon>Ditrysia</taxon>
        <taxon>Papilionoidea</taxon>
        <taxon>Papilionidae</taxon>
        <taxon>Papilioninae</taxon>
        <taxon>Papilio</taxon>
    </lineage>
</organism>
<accession>A0A194QDE9</accession>
<sequence length="88" mass="9649">MSTHKRTLSAEAAQICHFLRRAGRGRRRRSRGLGITRLTRVTVAVGSDKRPARAVTAAPTPTALLAPRLAATALPHQLMPYLITFSYL</sequence>
<evidence type="ECO:0000313" key="2">
    <source>
        <dbReference type="Proteomes" id="UP000053268"/>
    </source>
</evidence>
<name>A0A194QDE9_PAPXU</name>
<dbReference type="EMBL" id="KQ459193">
    <property type="protein sequence ID" value="KPJ02995.1"/>
    <property type="molecule type" value="Genomic_DNA"/>
</dbReference>
<dbReference type="AlphaFoldDB" id="A0A194QDE9"/>
<protein>
    <submittedName>
        <fullName evidence="1">Uncharacterized protein</fullName>
    </submittedName>
</protein>
<gene>
    <name evidence="1" type="ORF">RR46_06153</name>
</gene>